<dbReference type="GO" id="GO:0016872">
    <property type="term" value="F:intramolecular lyase activity"/>
    <property type="evidence" value="ECO:0007669"/>
    <property type="project" value="InterPro"/>
</dbReference>
<feature type="transmembrane region" description="Helical" evidence="8">
    <location>
        <begin position="6"/>
        <end position="25"/>
    </location>
</feature>
<feature type="transmembrane region" description="Helical" evidence="8">
    <location>
        <begin position="211"/>
        <end position="233"/>
    </location>
</feature>
<evidence type="ECO:0000256" key="4">
    <source>
        <dbReference type="ARBA" id="ARBA00022746"/>
    </source>
</evidence>
<keyword evidence="5 8" id="KW-1133">Transmembrane helix</keyword>
<evidence type="ECO:0000256" key="3">
    <source>
        <dbReference type="ARBA" id="ARBA00022692"/>
    </source>
</evidence>
<keyword evidence="4" id="KW-0125">Carotenoid biosynthesis</keyword>
<organism evidence="10 11">
    <name type="scientific">Candidatus Woesebacteria bacterium GW2011_GWB1_39_10b</name>
    <dbReference type="NCBI Taxonomy" id="1618573"/>
    <lineage>
        <taxon>Bacteria</taxon>
        <taxon>Candidatus Woeseibacteriota</taxon>
    </lineage>
</organism>
<keyword evidence="6 8" id="KW-0472">Membrane</keyword>
<evidence type="ECO:0000256" key="7">
    <source>
        <dbReference type="ARBA" id="ARBA00023235"/>
    </source>
</evidence>
<dbReference type="AlphaFoldDB" id="A0A0G0M0K3"/>
<dbReference type="STRING" id="1618573.UT19_C0007G0089"/>
<evidence type="ECO:0000313" key="10">
    <source>
        <dbReference type="EMBL" id="KKQ93845.1"/>
    </source>
</evidence>
<protein>
    <recommendedName>
        <fullName evidence="9">Lycopene cyclase domain-containing protein</fullName>
    </recommendedName>
</protein>
<dbReference type="GO" id="GO:0016117">
    <property type="term" value="P:carotenoid biosynthetic process"/>
    <property type="evidence" value="ECO:0007669"/>
    <property type="project" value="UniProtKB-KW"/>
</dbReference>
<accession>A0A0G0M0K3</accession>
<evidence type="ECO:0000256" key="8">
    <source>
        <dbReference type="SAM" id="Phobius"/>
    </source>
</evidence>
<dbReference type="Pfam" id="PF18916">
    <property type="entry name" value="Lycopene_cyc"/>
    <property type="match status" value="1"/>
</dbReference>
<dbReference type="GO" id="GO:0016020">
    <property type="term" value="C:membrane"/>
    <property type="evidence" value="ECO:0007669"/>
    <property type="project" value="UniProtKB-SubCell"/>
</dbReference>
<dbReference type="EMBL" id="LBVW01000007">
    <property type="protein sequence ID" value="KKQ93845.1"/>
    <property type="molecule type" value="Genomic_DNA"/>
</dbReference>
<dbReference type="GO" id="GO:0045436">
    <property type="term" value="F:lycopene beta cyclase activity"/>
    <property type="evidence" value="ECO:0007669"/>
    <property type="project" value="UniProtKB-ARBA"/>
</dbReference>
<evidence type="ECO:0000256" key="1">
    <source>
        <dbReference type="ARBA" id="ARBA00004141"/>
    </source>
</evidence>
<keyword evidence="7" id="KW-0413">Isomerase</keyword>
<reference evidence="10 11" key="1">
    <citation type="journal article" date="2015" name="Nature">
        <title>rRNA introns, odd ribosomes, and small enigmatic genomes across a large radiation of phyla.</title>
        <authorList>
            <person name="Brown C.T."/>
            <person name="Hug L.A."/>
            <person name="Thomas B.C."/>
            <person name="Sharon I."/>
            <person name="Castelle C.J."/>
            <person name="Singh A."/>
            <person name="Wilkins M.J."/>
            <person name="Williams K.H."/>
            <person name="Banfield J.F."/>
        </authorList>
    </citation>
    <scope>NUCLEOTIDE SEQUENCE [LARGE SCALE GENOMIC DNA]</scope>
</reference>
<evidence type="ECO:0000259" key="9">
    <source>
        <dbReference type="Pfam" id="PF18916"/>
    </source>
</evidence>
<dbReference type="InterPro" id="IPR017825">
    <property type="entry name" value="Lycopene_cyclase_dom"/>
</dbReference>
<feature type="transmembrane region" description="Helical" evidence="8">
    <location>
        <begin position="32"/>
        <end position="52"/>
    </location>
</feature>
<sequence length="249" mass="28623">MGYKYAYLVANFFFLAVWLLIYFRVKHLRRPMLIMSLITASFGPISEIWYFADYWKPEIALPLPIVGGVEDLLFGFSIGGIGAFAYESLFVRGICTCVENKEKRREWFLLTFFAIEGLSMIILNNLLGLNSIYASSIGMIIFAIVMLILRPDLLIHAIGSAILVAGVMFTIYFLGQEFFPSAHAWMLRIWKLSGTEQEVILFRHIPWTEMLWGLSWGLVWGPMYEFLVGARTIKIKLGKRSLRLRQKQG</sequence>
<comment type="subcellular location">
    <subcellularLocation>
        <location evidence="1">Membrane</location>
        <topology evidence="1">Multi-pass membrane protein</topology>
    </subcellularLocation>
</comment>
<keyword evidence="3 8" id="KW-0812">Transmembrane</keyword>
<comment type="caution">
    <text evidence="10">The sequence shown here is derived from an EMBL/GenBank/DDBJ whole genome shotgun (WGS) entry which is preliminary data.</text>
</comment>
<proteinExistence type="predicted"/>
<evidence type="ECO:0000256" key="2">
    <source>
        <dbReference type="ARBA" id="ARBA00004829"/>
    </source>
</evidence>
<feature type="domain" description="Lycopene cyclase" evidence="9">
    <location>
        <begin position="130"/>
        <end position="227"/>
    </location>
</feature>
<feature type="transmembrane region" description="Helical" evidence="8">
    <location>
        <begin position="72"/>
        <end position="95"/>
    </location>
</feature>
<feature type="transmembrane region" description="Helical" evidence="8">
    <location>
        <begin position="132"/>
        <end position="149"/>
    </location>
</feature>
<evidence type="ECO:0000256" key="6">
    <source>
        <dbReference type="ARBA" id="ARBA00023136"/>
    </source>
</evidence>
<gene>
    <name evidence="10" type="ORF">UT19_C0007G0089</name>
</gene>
<feature type="transmembrane region" description="Helical" evidence="8">
    <location>
        <begin position="107"/>
        <end position="126"/>
    </location>
</feature>
<name>A0A0G0M0K3_9BACT</name>
<evidence type="ECO:0000313" key="11">
    <source>
        <dbReference type="Proteomes" id="UP000034932"/>
    </source>
</evidence>
<evidence type="ECO:0000256" key="5">
    <source>
        <dbReference type="ARBA" id="ARBA00022989"/>
    </source>
</evidence>
<dbReference type="Proteomes" id="UP000034932">
    <property type="component" value="Unassembled WGS sequence"/>
</dbReference>
<feature type="transmembrane region" description="Helical" evidence="8">
    <location>
        <begin position="154"/>
        <end position="175"/>
    </location>
</feature>
<comment type="pathway">
    <text evidence="2">Carotenoid biosynthesis.</text>
</comment>